<evidence type="ECO:0000313" key="2">
    <source>
        <dbReference type="Proteomes" id="UP000053370"/>
    </source>
</evidence>
<dbReference type="Gene3D" id="1.10.530.10">
    <property type="match status" value="1"/>
</dbReference>
<proteinExistence type="predicted"/>
<dbReference type="AlphaFoldDB" id="A0A0K8PC73"/>
<gene>
    <name evidence="1" type="ORF">ATC1_12280</name>
</gene>
<evidence type="ECO:0000313" key="1">
    <source>
        <dbReference type="EMBL" id="GAP39745.1"/>
    </source>
</evidence>
<dbReference type="EMBL" id="DF968180">
    <property type="protein sequence ID" value="GAP39745.1"/>
    <property type="molecule type" value="Genomic_DNA"/>
</dbReference>
<accession>A0A0K8PC73</accession>
<dbReference type="Proteomes" id="UP000053370">
    <property type="component" value="Unassembled WGS sequence"/>
</dbReference>
<organism evidence="1">
    <name type="scientific">Flexilinea flocculi</name>
    <dbReference type="NCBI Taxonomy" id="1678840"/>
    <lineage>
        <taxon>Bacteria</taxon>
        <taxon>Bacillati</taxon>
        <taxon>Chloroflexota</taxon>
        <taxon>Anaerolineae</taxon>
        <taxon>Anaerolineales</taxon>
        <taxon>Anaerolineaceae</taxon>
        <taxon>Flexilinea</taxon>
    </lineage>
</organism>
<protein>
    <submittedName>
        <fullName evidence="1">Uncharacterized protein</fullName>
    </submittedName>
</protein>
<name>A0A0K8PC73_9CHLR</name>
<dbReference type="OrthoDB" id="160265at2"/>
<keyword evidence="2" id="KW-1185">Reference proteome</keyword>
<dbReference type="RefSeq" id="WP_152024211.1">
    <property type="nucleotide sequence ID" value="NZ_DF968180.1"/>
</dbReference>
<sequence>MNRFMEFIHYHFPKFAAGIYCLAIFLSFGSKTCAHSITQQETVWQLAFWANQEPACNITVKGDGIPSSFEIEAACGKEIANLWYTTPACSHPFFRSENVNDCSGLFLRKIWQKQVSDPDQQNMLETKDPLFFIHGCEPSDRCNQLPVVIFQNKSSDRNDPSSTVRIKIGTFEGECAEDECQMELPITSEEGKWVEFWSLSPDGIQGVHDRFKYRAAIVSNSSSPIYQFDLISTAYPEAAPFCSDIWQVFPQLNLQNQKIYEAPFSSDFLTTTFHLSILAGKIITHGLVDTSHCNNYGLMSDGSANGCGEKVSADMIFTMQNQYNDLLFESGIRNHVPPRIIKGMIAQESQFWPYSEIDNEYGLGMITENGIDLLLRWNTPYYMKLCKAVFPQKADRCEIQYSELPAMEQQLLRGSALQKIGTYEEIDLLGAVIRASAAQVNQIIQNITGSDCEHTASYEDLWKFTIANYYSGSGCIQNAMRITAAYQYALTWDHVQNFLSGICNHAKAYVENVYIFGNL</sequence>
<reference evidence="1" key="1">
    <citation type="journal article" date="2015" name="Genome Announc.">
        <title>Draft Genome Sequence of Anaerolineae Strain TC1, a Novel Isolate from a Methanogenic Wastewater Treatment System.</title>
        <authorList>
            <person name="Matsuura N."/>
            <person name="Tourlousse D.M."/>
            <person name="Sun L."/>
            <person name="Toyonaga M."/>
            <person name="Kuroda K."/>
            <person name="Ohashi A."/>
            <person name="Cruz R."/>
            <person name="Yamaguchi T."/>
            <person name="Sekiguchi Y."/>
        </authorList>
    </citation>
    <scope>NUCLEOTIDE SEQUENCE [LARGE SCALE GENOMIC DNA]</scope>
    <source>
        <strain evidence="1">TC1</strain>
    </source>
</reference>